<name>A0A0F9QR81_9ZZZZ</name>
<protein>
    <submittedName>
        <fullName evidence="2">Uncharacterized protein</fullName>
    </submittedName>
</protein>
<gene>
    <name evidence="2" type="ORF">LCGC14_0669990</name>
</gene>
<keyword evidence="1" id="KW-0472">Membrane</keyword>
<accession>A0A0F9QR81</accession>
<dbReference type="AlphaFoldDB" id="A0A0F9QR81"/>
<organism evidence="2">
    <name type="scientific">marine sediment metagenome</name>
    <dbReference type="NCBI Taxonomy" id="412755"/>
    <lineage>
        <taxon>unclassified sequences</taxon>
        <taxon>metagenomes</taxon>
        <taxon>ecological metagenomes</taxon>
    </lineage>
</organism>
<reference evidence="2" key="1">
    <citation type="journal article" date="2015" name="Nature">
        <title>Complex archaea that bridge the gap between prokaryotes and eukaryotes.</title>
        <authorList>
            <person name="Spang A."/>
            <person name="Saw J.H."/>
            <person name="Jorgensen S.L."/>
            <person name="Zaremba-Niedzwiedzka K."/>
            <person name="Martijn J."/>
            <person name="Lind A.E."/>
            <person name="van Eijk R."/>
            <person name="Schleper C."/>
            <person name="Guy L."/>
            <person name="Ettema T.J."/>
        </authorList>
    </citation>
    <scope>NUCLEOTIDE SEQUENCE</scope>
</reference>
<evidence type="ECO:0000313" key="2">
    <source>
        <dbReference type="EMBL" id="KKN46730.1"/>
    </source>
</evidence>
<dbReference type="EMBL" id="LAZR01001314">
    <property type="protein sequence ID" value="KKN46730.1"/>
    <property type="molecule type" value="Genomic_DNA"/>
</dbReference>
<evidence type="ECO:0000256" key="1">
    <source>
        <dbReference type="SAM" id="Phobius"/>
    </source>
</evidence>
<sequence>MQIEMNVVTAGVVVVMMLAVARGYWHLIAIERGSWGYYMVRGVLLVAFAAVMRSGYWDFAQFLFGEKWWAVRTALGGQRFSTVFNIPMIFAAYYFLCSRWVLIPEEERHRWHWWNAWMHPRGLCLRLRAKPFK</sequence>
<feature type="transmembrane region" description="Helical" evidence="1">
    <location>
        <begin position="6"/>
        <end position="25"/>
    </location>
</feature>
<keyword evidence="1" id="KW-1133">Transmembrane helix</keyword>
<comment type="caution">
    <text evidence="2">The sequence shown here is derived from an EMBL/GenBank/DDBJ whole genome shotgun (WGS) entry which is preliminary data.</text>
</comment>
<feature type="transmembrane region" description="Helical" evidence="1">
    <location>
        <begin position="82"/>
        <end position="102"/>
    </location>
</feature>
<keyword evidence="1" id="KW-0812">Transmembrane</keyword>
<proteinExistence type="predicted"/>
<feature type="transmembrane region" description="Helical" evidence="1">
    <location>
        <begin position="37"/>
        <end position="56"/>
    </location>
</feature>